<evidence type="ECO:0000256" key="3">
    <source>
        <dbReference type="PROSITE-ProRule" id="PRU00284"/>
    </source>
</evidence>
<dbReference type="PROSITE" id="PS50885">
    <property type="entry name" value="HAMP"/>
    <property type="match status" value="1"/>
</dbReference>
<sequence length="557" mass="59872">MKLSSAFAILAGVFALFLAIAGGVVWKSIETLRIGGANYQHIIDKKDAIADVLPPPIYVIEAYMTAHIAEDVPDNFAANKATLTRLKSEYDQRMTYWRGRDLAPEIKAAMFGDTDRYAQQFWTIVEQGLLPAIERGDRAEVEIQVQQMSAAFAQHREAVNRMVPVIQAEAARQEENAQKAQTFTFGILMALALATVALLAAASIIIRKHMLAPLEDTTGLMNALANGDLNVRSHHAKRSDEIGDLAKALEKFRTNAQERQRLEAATSSQKDIEVERAKRMSDLVEAFTRKLDDVIGGLTTSSQELHSSALNLDNSSTNASRQAEQADEAARNTSSHIEEIAAATGQLRIAVEEISSRIAESARISSEAEAIGMETEKVIEQLADATRQVEEVTSLISDVADQTNLLALNATIEAARAGQAGQGFAVVAAEVKQLATQTTNSTGAISKRIAEIQQVSRTTATGVRSVLTAMTQVREICAAVAAAVEEQAATTSDISDRALGAARGASSAARGVESMTMATAEAGESSRRLLDTSGRVNEATDTLRREADAFFKALKAA</sequence>
<dbReference type="GO" id="GO:0007165">
    <property type="term" value="P:signal transduction"/>
    <property type="evidence" value="ECO:0007669"/>
    <property type="project" value="UniProtKB-KW"/>
</dbReference>
<feature type="region of interest" description="Disordered" evidence="4">
    <location>
        <begin position="309"/>
        <end position="333"/>
    </location>
</feature>
<dbReference type="Pfam" id="PF00672">
    <property type="entry name" value="HAMP"/>
    <property type="match status" value="1"/>
</dbReference>
<dbReference type="STRING" id="69395.AQ619_12665"/>
<dbReference type="Gene3D" id="1.10.287.950">
    <property type="entry name" value="Methyl-accepting chemotaxis protein"/>
    <property type="match status" value="1"/>
</dbReference>
<dbReference type="EMBL" id="CP013002">
    <property type="protein sequence ID" value="ALL14121.1"/>
    <property type="molecule type" value="Genomic_DNA"/>
</dbReference>
<dbReference type="InterPro" id="IPR004089">
    <property type="entry name" value="MCPsignal_dom"/>
</dbReference>
<feature type="domain" description="HAMP" evidence="7">
    <location>
        <begin position="208"/>
        <end position="261"/>
    </location>
</feature>
<keyword evidence="5" id="KW-0812">Transmembrane</keyword>
<evidence type="ECO:0008006" key="10">
    <source>
        <dbReference type="Google" id="ProtNLM"/>
    </source>
</evidence>
<keyword evidence="5" id="KW-1133">Transmembrane helix</keyword>
<dbReference type="PRINTS" id="PR00260">
    <property type="entry name" value="CHEMTRNSDUCR"/>
</dbReference>
<evidence type="ECO:0000259" key="7">
    <source>
        <dbReference type="PROSITE" id="PS50885"/>
    </source>
</evidence>
<evidence type="ECO:0000256" key="1">
    <source>
        <dbReference type="ARBA" id="ARBA00023224"/>
    </source>
</evidence>
<name>A0A0P0P1K6_9CAUL</name>
<keyword evidence="1 3" id="KW-0807">Transducer</keyword>
<proteinExistence type="inferred from homology"/>
<evidence type="ECO:0000313" key="8">
    <source>
        <dbReference type="EMBL" id="ALL14121.1"/>
    </source>
</evidence>
<reference evidence="8 9" key="1">
    <citation type="submission" date="2015-10" db="EMBL/GenBank/DDBJ databases">
        <title>Conservation of the essential genome among Caulobacter and Brevundimonas species.</title>
        <authorList>
            <person name="Scott D."/>
            <person name="Ely B."/>
        </authorList>
    </citation>
    <scope>NUCLEOTIDE SEQUENCE [LARGE SCALE GENOMIC DNA]</scope>
    <source>
        <strain evidence="8 9">CB4</strain>
    </source>
</reference>
<evidence type="ECO:0000259" key="6">
    <source>
        <dbReference type="PROSITE" id="PS50111"/>
    </source>
</evidence>
<dbReference type="Pfam" id="PF00015">
    <property type="entry name" value="MCPsignal"/>
    <property type="match status" value="1"/>
</dbReference>
<feature type="domain" description="Methyl-accepting transducer" evidence="6">
    <location>
        <begin position="301"/>
        <end position="523"/>
    </location>
</feature>
<dbReference type="PANTHER" id="PTHR32089">
    <property type="entry name" value="METHYL-ACCEPTING CHEMOTAXIS PROTEIN MCPB"/>
    <property type="match status" value="1"/>
</dbReference>
<comment type="similarity">
    <text evidence="2">Belongs to the methyl-accepting chemotaxis (MCP) protein family.</text>
</comment>
<keyword evidence="5" id="KW-0472">Membrane</keyword>
<accession>A0A0P0P1K6</accession>
<dbReference type="SMART" id="SM00304">
    <property type="entry name" value="HAMP"/>
    <property type="match status" value="1"/>
</dbReference>
<dbReference type="CDD" id="cd06225">
    <property type="entry name" value="HAMP"/>
    <property type="match status" value="1"/>
</dbReference>
<dbReference type="GO" id="GO:0016020">
    <property type="term" value="C:membrane"/>
    <property type="evidence" value="ECO:0007669"/>
    <property type="project" value="InterPro"/>
</dbReference>
<keyword evidence="9" id="KW-1185">Reference proteome</keyword>
<dbReference type="InterPro" id="IPR003660">
    <property type="entry name" value="HAMP_dom"/>
</dbReference>
<dbReference type="PANTHER" id="PTHR32089:SF112">
    <property type="entry name" value="LYSOZYME-LIKE PROTEIN-RELATED"/>
    <property type="match status" value="1"/>
</dbReference>
<dbReference type="GO" id="GO:0004888">
    <property type="term" value="F:transmembrane signaling receptor activity"/>
    <property type="evidence" value="ECO:0007669"/>
    <property type="project" value="InterPro"/>
</dbReference>
<dbReference type="Proteomes" id="UP000056905">
    <property type="component" value="Chromosome"/>
</dbReference>
<dbReference type="PROSITE" id="PS50111">
    <property type="entry name" value="CHEMOTAXIS_TRANSDUC_2"/>
    <property type="match status" value="1"/>
</dbReference>
<dbReference type="AlphaFoldDB" id="A0A0P0P1K6"/>
<dbReference type="GO" id="GO:0006935">
    <property type="term" value="P:chemotaxis"/>
    <property type="evidence" value="ECO:0007669"/>
    <property type="project" value="InterPro"/>
</dbReference>
<feature type="compositionally biased region" description="Polar residues" evidence="4">
    <location>
        <begin position="309"/>
        <end position="323"/>
    </location>
</feature>
<evidence type="ECO:0000256" key="2">
    <source>
        <dbReference type="ARBA" id="ARBA00029447"/>
    </source>
</evidence>
<feature type="region of interest" description="Disordered" evidence="4">
    <location>
        <begin position="510"/>
        <end position="533"/>
    </location>
</feature>
<feature type="transmembrane region" description="Helical" evidence="5">
    <location>
        <begin position="183"/>
        <end position="206"/>
    </location>
</feature>
<dbReference type="SMART" id="SM00283">
    <property type="entry name" value="MA"/>
    <property type="match status" value="1"/>
</dbReference>
<evidence type="ECO:0000313" key="9">
    <source>
        <dbReference type="Proteomes" id="UP000056905"/>
    </source>
</evidence>
<organism evidence="8 9">
    <name type="scientific">Caulobacter henricii</name>
    <dbReference type="NCBI Taxonomy" id="69395"/>
    <lineage>
        <taxon>Bacteria</taxon>
        <taxon>Pseudomonadati</taxon>
        <taxon>Pseudomonadota</taxon>
        <taxon>Alphaproteobacteria</taxon>
        <taxon>Caulobacterales</taxon>
        <taxon>Caulobacteraceae</taxon>
        <taxon>Caulobacter</taxon>
    </lineage>
</organism>
<protein>
    <recommendedName>
        <fullName evidence="10">Chemotaxis protein</fullName>
    </recommendedName>
</protein>
<evidence type="ECO:0000256" key="5">
    <source>
        <dbReference type="SAM" id="Phobius"/>
    </source>
</evidence>
<dbReference type="Gene3D" id="6.10.340.10">
    <property type="match status" value="1"/>
</dbReference>
<dbReference type="InterPro" id="IPR004090">
    <property type="entry name" value="Chemotax_Me-accpt_rcpt"/>
</dbReference>
<dbReference type="OrthoDB" id="7168157at2"/>
<dbReference type="SUPFAM" id="SSF58104">
    <property type="entry name" value="Methyl-accepting chemotaxis protein (MCP) signaling domain"/>
    <property type="match status" value="1"/>
</dbReference>
<dbReference type="KEGG" id="chq:AQ619_12665"/>
<gene>
    <name evidence="8" type="ORF">AQ619_12665</name>
</gene>
<evidence type="ECO:0000256" key="4">
    <source>
        <dbReference type="SAM" id="MobiDB-lite"/>
    </source>
</evidence>